<evidence type="ECO:0000256" key="2">
    <source>
        <dbReference type="ARBA" id="ARBA00022730"/>
    </source>
</evidence>
<evidence type="ECO:0000256" key="4">
    <source>
        <dbReference type="ARBA" id="ARBA00022980"/>
    </source>
</evidence>
<dbReference type="SUPFAM" id="SSF50447">
    <property type="entry name" value="Translation proteins"/>
    <property type="match status" value="1"/>
</dbReference>
<dbReference type="GO" id="GO:0006412">
    <property type="term" value="P:translation"/>
    <property type="evidence" value="ECO:0007669"/>
    <property type="project" value="UniProtKB-UniRule"/>
</dbReference>
<dbReference type="PANTHER" id="PTHR11229">
    <property type="entry name" value="50S RIBOSOMAL PROTEIN L3"/>
    <property type="match status" value="1"/>
</dbReference>
<dbReference type="AlphaFoldDB" id="A0A351U134"/>
<sequence length="214" mass="23046">MGIGLLGKKLGMTQIFDENGNAVPVTVIETGPCKVVQKKISDKEGYNALQIGFDEVQKVNRINKPLMGHFNKGGVAPVKLLREFRVTVEEIEGNDVGSEITVDIFEPGEFVDVTGTSKGKGFAGVVKRYGFKGQPASHGTHEFFRHGGSIGQNMTPGRTFKGRKMPGHMGAKRVTVQNLKVVDVRGDTNILLVEGAIPGPANGYVVVRKAVKKS</sequence>
<gene>
    <name evidence="7 10" type="primary">rplC</name>
    <name evidence="10" type="ORF">GXY80_10845</name>
</gene>
<reference evidence="10" key="1">
    <citation type="journal article" date="2020" name="Biotechnol. Biofuels">
        <title>New insights from the biogas microbiome by comprehensive genome-resolved metagenomics of nearly 1600 species originating from multiple anaerobic digesters.</title>
        <authorList>
            <person name="Campanaro S."/>
            <person name="Treu L."/>
            <person name="Rodriguez-R L.M."/>
            <person name="Kovalovszki A."/>
            <person name="Ziels R.M."/>
            <person name="Maus I."/>
            <person name="Zhu X."/>
            <person name="Kougias P.G."/>
            <person name="Basile A."/>
            <person name="Luo G."/>
            <person name="Schluter A."/>
            <person name="Konstantinidis K.T."/>
            <person name="Angelidaki I."/>
        </authorList>
    </citation>
    <scope>NUCLEOTIDE SEQUENCE</scope>
    <source>
        <strain evidence="10">AS06rmzACSIP_7</strain>
    </source>
</reference>
<comment type="subunit">
    <text evidence="7 9">Part of the 50S ribosomal subunit. Forms a cluster with proteins L14 and L19.</text>
</comment>
<evidence type="ECO:0000256" key="7">
    <source>
        <dbReference type="HAMAP-Rule" id="MF_01325"/>
    </source>
</evidence>
<keyword evidence="4 7" id="KW-0689">Ribosomal protein</keyword>
<dbReference type="Proteomes" id="UP000777265">
    <property type="component" value="Unassembled WGS sequence"/>
</dbReference>
<keyword evidence="2 7" id="KW-0699">rRNA-binding</keyword>
<organism evidence="10 11">
    <name type="scientific">Syntrophorhabdus aromaticivorans</name>
    <dbReference type="NCBI Taxonomy" id="328301"/>
    <lineage>
        <taxon>Bacteria</taxon>
        <taxon>Pseudomonadati</taxon>
        <taxon>Thermodesulfobacteriota</taxon>
        <taxon>Syntrophorhabdia</taxon>
        <taxon>Syntrophorhabdales</taxon>
        <taxon>Syntrophorhabdaceae</taxon>
        <taxon>Syntrophorhabdus</taxon>
    </lineage>
</organism>
<proteinExistence type="inferred from homology"/>
<evidence type="ECO:0000313" key="10">
    <source>
        <dbReference type="EMBL" id="NLW35961.1"/>
    </source>
</evidence>
<evidence type="ECO:0000256" key="6">
    <source>
        <dbReference type="ARBA" id="ARBA00035243"/>
    </source>
</evidence>
<dbReference type="Pfam" id="PF00297">
    <property type="entry name" value="Ribosomal_L3"/>
    <property type="match status" value="1"/>
</dbReference>
<keyword evidence="3 7" id="KW-0694">RNA-binding</keyword>
<comment type="similarity">
    <text evidence="1 7 8">Belongs to the universal ribosomal protein uL3 family.</text>
</comment>
<keyword evidence="5 7" id="KW-0687">Ribonucleoprotein</keyword>
<accession>A0A351U134</accession>
<dbReference type="PROSITE" id="PS00474">
    <property type="entry name" value="RIBOSOMAL_L3"/>
    <property type="match status" value="1"/>
</dbReference>
<dbReference type="FunFam" id="3.30.160.810:FF:000001">
    <property type="entry name" value="50S ribosomal protein L3"/>
    <property type="match status" value="1"/>
</dbReference>
<evidence type="ECO:0000256" key="1">
    <source>
        <dbReference type="ARBA" id="ARBA00006540"/>
    </source>
</evidence>
<evidence type="ECO:0000313" key="11">
    <source>
        <dbReference type="Proteomes" id="UP000777265"/>
    </source>
</evidence>
<dbReference type="GO" id="GO:0003735">
    <property type="term" value="F:structural constituent of ribosome"/>
    <property type="evidence" value="ECO:0007669"/>
    <property type="project" value="UniProtKB-UniRule"/>
</dbReference>
<evidence type="ECO:0000256" key="8">
    <source>
        <dbReference type="RuleBase" id="RU003905"/>
    </source>
</evidence>
<dbReference type="FunFam" id="2.40.30.10:FF:000004">
    <property type="entry name" value="50S ribosomal protein L3"/>
    <property type="match status" value="1"/>
</dbReference>
<dbReference type="InterPro" id="IPR000597">
    <property type="entry name" value="Ribosomal_uL3"/>
</dbReference>
<comment type="function">
    <text evidence="7 9">One of the primary rRNA binding proteins, it binds directly near the 3'-end of the 23S rRNA, where it nucleates assembly of the 50S subunit.</text>
</comment>
<dbReference type="EMBL" id="JAAYEE010000192">
    <property type="protein sequence ID" value="NLW35961.1"/>
    <property type="molecule type" value="Genomic_DNA"/>
</dbReference>
<protein>
    <recommendedName>
        <fullName evidence="6 7">Large ribosomal subunit protein uL3</fullName>
    </recommendedName>
</protein>
<dbReference type="InterPro" id="IPR019926">
    <property type="entry name" value="Ribosomal_uL3_CS"/>
</dbReference>
<dbReference type="GO" id="GO:0022625">
    <property type="term" value="C:cytosolic large ribosomal subunit"/>
    <property type="evidence" value="ECO:0007669"/>
    <property type="project" value="TreeGrafter"/>
</dbReference>
<dbReference type="NCBIfam" id="TIGR03625">
    <property type="entry name" value="L3_bact"/>
    <property type="match status" value="1"/>
</dbReference>
<dbReference type="InterPro" id="IPR009000">
    <property type="entry name" value="Transl_B-barrel_sf"/>
</dbReference>
<evidence type="ECO:0000256" key="9">
    <source>
        <dbReference type="RuleBase" id="RU003906"/>
    </source>
</evidence>
<name>A0A351U134_9BACT</name>
<dbReference type="STRING" id="909663.GCA_000512235_01682"/>
<dbReference type="HAMAP" id="MF_01325_B">
    <property type="entry name" value="Ribosomal_uL3_B"/>
    <property type="match status" value="1"/>
</dbReference>
<reference evidence="10" key="2">
    <citation type="submission" date="2020-01" db="EMBL/GenBank/DDBJ databases">
        <authorList>
            <person name="Campanaro S."/>
        </authorList>
    </citation>
    <scope>NUCLEOTIDE SEQUENCE</scope>
    <source>
        <strain evidence="10">AS06rmzACSIP_7</strain>
    </source>
</reference>
<dbReference type="InterPro" id="IPR019927">
    <property type="entry name" value="Ribosomal_uL3_bac/org-type"/>
</dbReference>
<dbReference type="Gene3D" id="2.40.30.10">
    <property type="entry name" value="Translation factors"/>
    <property type="match status" value="1"/>
</dbReference>
<dbReference type="PANTHER" id="PTHR11229:SF16">
    <property type="entry name" value="LARGE RIBOSOMAL SUBUNIT PROTEIN UL3C"/>
    <property type="match status" value="1"/>
</dbReference>
<comment type="caution">
    <text evidence="10">The sequence shown here is derived from an EMBL/GenBank/DDBJ whole genome shotgun (WGS) entry which is preliminary data.</text>
</comment>
<evidence type="ECO:0000256" key="3">
    <source>
        <dbReference type="ARBA" id="ARBA00022884"/>
    </source>
</evidence>
<evidence type="ECO:0000256" key="5">
    <source>
        <dbReference type="ARBA" id="ARBA00023274"/>
    </source>
</evidence>
<dbReference type="GO" id="GO:0019843">
    <property type="term" value="F:rRNA binding"/>
    <property type="evidence" value="ECO:0007669"/>
    <property type="project" value="UniProtKB-UniRule"/>
</dbReference>
<dbReference type="Gene3D" id="3.30.160.810">
    <property type="match status" value="1"/>
</dbReference>